<dbReference type="SUPFAM" id="SSF48179">
    <property type="entry name" value="6-phosphogluconate dehydrogenase C-terminal domain-like"/>
    <property type="match status" value="1"/>
</dbReference>
<evidence type="ECO:0000259" key="7">
    <source>
        <dbReference type="Pfam" id="PF03807"/>
    </source>
</evidence>
<keyword evidence="2 4" id="KW-0521">NADP</keyword>
<comment type="catalytic activity">
    <reaction evidence="4 6">
        <text>L-proline + NADP(+) = (S)-1-pyrroline-5-carboxylate + NADPH + 2 H(+)</text>
        <dbReference type="Rhea" id="RHEA:14109"/>
        <dbReference type="ChEBI" id="CHEBI:15378"/>
        <dbReference type="ChEBI" id="CHEBI:17388"/>
        <dbReference type="ChEBI" id="CHEBI:57783"/>
        <dbReference type="ChEBI" id="CHEBI:58349"/>
        <dbReference type="ChEBI" id="CHEBI:60039"/>
        <dbReference type="EC" id="1.5.1.2"/>
    </reaction>
</comment>
<sequence length="279" mass="29663">MRSDVKIGFIGGGNMASALIGGLLKLVDHAQQIHVVDVNTEGLQRLTQQFGVSTAAQMDQQLSEMDVVVFAVKPQNMREVVQSFAPFLKQQLLLSVAAGIRATDISRWLGGYAVIARAMPNTPAMLGLGMSGLFALEALNAEQRQHTETIMQAVGKTVWVENEAMIDAVTAVSGSGPAYVFYFIEAMQEAAMALGFSAQDANTLVLQTVRGAAQLAVESSEPVSVLRERVTSKGGTTYAALCSFEESQTKAIVAKAIKAAAERGRELGDEFGEDASSTT</sequence>
<dbReference type="PIRSF" id="PIRSF000193">
    <property type="entry name" value="Pyrrol-5-carb_rd"/>
    <property type="match status" value="1"/>
</dbReference>
<keyword evidence="4 6" id="KW-0028">Amino-acid biosynthesis</keyword>
<dbReference type="SUPFAM" id="SSF51735">
    <property type="entry name" value="NAD(P)-binding Rossmann-fold domains"/>
    <property type="match status" value="1"/>
</dbReference>
<feature type="domain" description="Pyrroline-5-carboxylate reductase dimerisation" evidence="8">
    <location>
        <begin position="163"/>
        <end position="267"/>
    </location>
</feature>
<keyword evidence="4 6" id="KW-0641">Proline biosynthesis</keyword>
<dbReference type="InterPro" id="IPR000304">
    <property type="entry name" value="Pyrroline-COOH_reductase"/>
</dbReference>
<dbReference type="PANTHER" id="PTHR11645">
    <property type="entry name" value="PYRROLINE-5-CARBOXYLATE REDUCTASE"/>
    <property type="match status" value="1"/>
</dbReference>
<evidence type="ECO:0000256" key="1">
    <source>
        <dbReference type="ARBA" id="ARBA00005525"/>
    </source>
</evidence>
<dbReference type="NCBIfam" id="TIGR00112">
    <property type="entry name" value="proC"/>
    <property type="match status" value="1"/>
</dbReference>
<reference evidence="9" key="1">
    <citation type="submission" date="2023-09" db="EMBL/GenBank/DDBJ databases">
        <title>Undibacterium sp. 20NA77.5 isolated from freshwater.</title>
        <authorList>
            <person name="Le V."/>
            <person name="Ko S.-R."/>
            <person name="Ahn C.-Y."/>
            <person name="Oh H.-M."/>
        </authorList>
    </citation>
    <scope>NUCLEOTIDE SEQUENCE</scope>
    <source>
        <strain evidence="9">20NA77.5</strain>
    </source>
</reference>
<comment type="function">
    <text evidence="4">Catalyzes the reduction of 1-pyrroline-5-carboxylate (PCA) to L-proline.</text>
</comment>
<keyword evidence="3 4" id="KW-0560">Oxidoreductase</keyword>
<dbReference type="Proteomes" id="UP001181355">
    <property type="component" value="Chromosome"/>
</dbReference>
<keyword evidence="10" id="KW-1185">Reference proteome</keyword>
<dbReference type="Pfam" id="PF14748">
    <property type="entry name" value="P5CR_dimer"/>
    <property type="match status" value="1"/>
</dbReference>
<dbReference type="PROSITE" id="PS00521">
    <property type="entry name" value="P5CR"/>
    <property type="match status" value="1"/>
</dbReference>
<evidence type="ECO:0000313" key="9">
    <source>
        <dbReference type="EMBL" id="WMW79917.1"/>
    </source>
</evidence>
<keyword evidence="4" id="KW-0963">Cytoplasm</keyword>
<accession>A0ABY9RHY3</accession>
<dbReference type="PANTHER" id="PTHR11645:SF0">
    <property type="entry name" value="PYRROLINE-5-CARBOXYLATE REDUCTASE 3"/>
    <property type="match status" value="1"/>
</dbReference>
<comment type="pathway">
    <text evidence="4 6">Amino-acid biosynthesis; L-proline biosynthesis; L-proline from L-glutamate 5-semialdehyde: step 1/1.</text>
</comment>
<evidence type="ECO:0000256" key="4">
    <source>
        <dbReference type="HAMAP-Rule" id="MF_01925"/>
    </source>
</evidence>
<evidence type="ECO:0000259" key="8">
    <source>
        <dbReference type="Pfam" id="PF14748"/>
    </source>
</evidence>
<dbReference type="Pfam" id="PF03807">
    <property type="entry name" value="F420_oxidored"/>
    <property type="match status" value="1"/>
</dbReference>
<dbReference type="InterPro" id="IPR053790">
    <property type="entry name" value="P5CR-like_CS"/>
</dbReference>
<dbReference type="InterPro" id="IPR028939">
    <property type="entry name" value="P5C_Rdtase_cat_N"/>
</dbReference>
<protein>
    <recommendedName>
        <fullName evidence="4 5">Pyrroline-5-carboxylate reductase</fullName>
        <shortName evidence="4">P5C reductase</shortName>
        <shortName evidence="4">P5CR</shortName>
        <ecNumber evidence="4 5">1.5.1.2</ecNumber>
    </recommendedName>
    <alternativeName>
        <fullName evidence="4">PCA reductase</fullName>
    </alternativeName>
</protein>
<dbReference type="InterPro" id="IPR008927">
    <property type="entry name" value="6-PGluconate_DH-like_C_sf"/>
</dbReference>
<name>A0ABY9RHY3_9BURK</name>
<comment type="similarity">
    <text evidence="1 4 6">Belongs to the pyrroline-5-carboxylate reductase family.</text>
</comment>
<comment type="catalytic activity">
    <reaction evidence="4">
        <text>L-proline + NAD(+) = (S)-1-pyrroline-5-carboxylate + NADH + 2 H(+)</text>
        <dbReference type="Rhea" id="RHEA:14105"/>
        <dbReference type="ChEBI" id="CHEBI:15378"/>
        <dbReference type="ChEBI" id="CHEBI:17388"/>
        <dbReference type="ChEBI" id="CHEBI:57540"/>
        <dbReference type="ChEBI" id="CHEBI:57945"/>
        <dbReference type="ChEBI" id="CHEBI:60039"/>
        <dbReference type="EC" id="1.5.1.2"/>
    </reaction>
</comment>
<dbReference type="EC" id="1.5.1.2" evidence="4 5"/>
<dbReference type="InterPro" id="IPR029036">
    <property type="entry name" value="P5CR_dimer"/>
</dbReference>
<proteinExistence type="inferred from homology"/>
<dbReference type="InterPro" id="IPR036291">
    <property type="entry name" value="NAD(P)-bd_dom_sf"/>
</dbReference>
<dbReference type="Gene3D" id="3.40.50.720">
    <property type="entry name" value="NAD(P)-binding Rossmann-like Domain"/>
    <property type="match status" value="1"/>
</dbReference>
<evidence type="ECO:0000256" key="5">
    <source>
        <dbReference type="NCBIfam" id="TIGR00112"/>
    </source>
</evidence>
<evidence type="ECO:0000256" key="2">
    <source>
        <dbReference type="ARBA" id="ARBA00022857"/>
    </source>
</evidence>
<dbReference type="GO" id="GO:0004735">
    <property type="term" value="F:pyrroline-5-carboxylate reductase activity"/>
    <property type="evidence" value="ECO:0007669"/>
    <property type="project" value="UniProtKB-EC"/>
</dbReference>
<evidence type="ECO:0000256" key="3">
    <source>
        <dbReference type="ARBA" id="ARBA00023002"/>
    </source>
</evidence>
<comment type="subcellular location">
    <subcellularLocation>
        <location evidence="4">Cytoplasm</location>
    </subcellularLocation>
</comment>
<dbReference type="EMBL" id="CP133720">
    <property type="protein sequence ID" value="WMW79917.1"/>
    <property type="molecule type" value="Genomic_DNA"/>
</dbReference>
<dbReference type="HAMAP" id="MF_01925">
    <property type="entry name" value="P5C_reductase"/>
    <property type="match status" value="1"/>
</dbReference>
<evidence type="ECO:0000313" key="10">
    <source>
        <dbReference type="Proteomes" id="UP001181355"/>
    </source>
</evidence>
<organism evidence="9 10">
    <name type="scientific">Undibacterium cyanobacteriorum</name>
    <dbReference type="NCBI Taxonomy" id="3073561"/>
    <lineage>
        <taxon>Bacteria</taxon>
        <taxon>Pseudomonadati</taxon>
        <taxon>Pseudomonadota</taxon>
        <taxon>Betaproteobacteria</taxon>
        <taxon>Burkholderiales</taxon>
        <taxon>Oxalobacteraceae</taxon>
        <taxon>Undibacterium</taxon>
    </lineage>
</organism>
<evidence type="ECO:0000256" key="6">
    <source>
        <dbReference type="RuleBase" id="RU003903"/>
    </source>
</evidence>
<feature type="domain" description="Pyrroline-5-carboxylate reductase catalytic N-terminal" evidence="7">
    <location>
        <begin position="6"/>
        <end position="99"/>
    </location>
</feature>
<gene>
    <name evidence="4 9" type="primary">proC</name>
    <name evidence="9" type="ORF">RF679_14860</name>
</gene>
<dbReference type="Gene3D" id="1.10.3730.10">
    <property type="entry name" value="ProC C-terminal domain-like"/>
    <property type="match status" value="1"/>
</dbReference>
<dbReference type="RefSeq" id="WP_309481410.1">
    <property type="nucleotide sequence ID" value="NZ_CP133720.1"/>
</dbReference>